<proteinExistence type="predicted"/>
<dbReference type="EMBL" id="CP031039">
    <property type="protein sequence ID" value="QDZ21885.1"/>
    <property type="molecule type" value="Genomic_DNA"/>
</dbReference>
<feature type="compositionally biased region" description="Pro residues" evidence="1">
    <location>
        <begin position="69"/>
        <end position="79"/>
    </location>
</feature>
<evidence type="ECO:0000313" key="3">
    <source>
        <dbReference type="Proteomes" id="UP000316726"/>
    </source>
</evidence>
<dbReference type="Proteomes" id="UP000316726">
    <property type="component" value="Chromosome 6"/>
</dbReference>
<gene>
    <name evidence="2" type="ORF">A3770_06p44030</name>
</gene>
<evidence type="ECO:0000256" key="1">
    <source>
        <dbReference type="SAM" id="MobiDB-lite"/>
    </source>
</evidence>
<accession>A0A5B8MQJ3</accession>
<reference evidence="2 3" key="1">
    <citation type="submission" date="2018-07" db="EMBL/GenBank/DDBJ databases">
        <title>The complete nuclear genome of the prasinophyte Chloropicon primus (CCMP1205).</title>
        <authorList>
            <person name="Pombert J.-F."/>
            <person name="Otis C."/>
            <person name="Turmel M."/>
            <person name="Lemieux C."/>
        </authorList>
    </citation>
    <scope>NUCLEOTIDE SEQUENCE [LARGE SCALE GENOMIC DNA]</scope>
    <source>
        <strain evidence="2 3">CCMP1205</strain>
    </source>
</reference>
<protein>
    <submittedName>
        <fullName evidence="2">Uncharacterized protein</fullName>
    </submittedName>
</protein>
<feature type="region of interest" description="Disordered" evidence="1">
    <location>
        <begin position="64"/>
        <end position="184"/>
    </location>
</feature>
<feature type="region of interest" description="Disordered" evidence="1">
    <location>
        <begin position="233"/>
        <end position="262"/>
    </location>
</feature>
<feature type="compositionally biased region" description="Basic and acidic residues" evidence="1">
    <location>
        <begin position="149"/>
        <end position="184"/>
    </location>
</feature>
<evidence type="ECO:0000313" key="2">
    <source>
        <dbReference type="EMBL" id="QDZ21885.1"/>
    </source>
</evidence>
<feature type="compositionally biased region" description="Basic residues" evidence="1">
    <location>
        <begin position="251"/>
        <end position="262"/>
    </location>
</feature>
<feature type="compositionally biased region" description="Pro residues" evidence="1">
    <location>
        <begin position="92"/>
        <end position="144"/>
    </location>
</feature>
<name>A0A5B8MQJ3_9CHLO</name>
<dbReference type="STRING" id="1764295.A0A5B8MQJ3"/>
<dbReference type="AlphaFoldDB" id="A0A5B8MQJ3"/>
<organism evidence="2 3">
    <name type="scientific">Chloropicon primus</name>
    <dbReference type="NCBI Taxonomy" id="1764295"/>
    <lineage>
        <taxon>Eukaryota</taxon>
        <taxon>Viridiplantae</taxon>
        <taxon>Chlorophyta</taxon>
        <taxon>Chloropicophyceae</taxon>
        <taxon>Chloropicales</taxon>
        <taxon>Chloropicaceae</taxon>
        <taxon>Chloropicon</taxon>
    </lineage>
</organism>
<keyword evidence="3" id="KW-1185">Reference proteome</keyword>
<sequence length="262" mass="31171">MKFGANISDSDLLGLGSDFQSVNSLDEYHARRLVYLKNLDPNPNRYSREQCIEMIHNENRRILQQMSNPPAPSGPPAQPPETQTYVYDPSNPYRPEPQQPYNPYPGQPQQPYNPYPGQPQQPYNPYPGQPQAPYNPYPPQPYQPQGPSTRREEYLDRKEMQRRERQLEREERQLERERRNVERQKERMYRENERIHRQQDRMHQQQVRANIRMAMRGGRIMQRVEREIVNGITGRGHHHHNDGRLGPGGPHHPHHHPHHHRN</sequence>